<dbReference type="Pfam" id="PF01922">
    <property type="entry name" value="SRP19"/>
    <property type="match status" value="1"/>
</dbReference>
<feature type="compositionally biased region" description="Acidic residues" evidence="5">
    <location>
        <begin position="40"/>
        <end position="50"/>
    </location>
</feature>
<keyword evidence="4" id="KW-0687">Ribonucleoprotein</keyword>
<dbReference type="InterPro" id="IPR036521">
    <property type="entry name" value="SRP19-like_sf"/>
</dbReference>
<dbReference type="GO" id="GO:0006617">
    <property type="term" value="P:SRP-dependent cotranslational protein targeting to membrane, signal sequence recognition"/>
    <property type="evidence" value="ECO:0007669"/>
    <property type="project" value="TreeGrafter"/>
</dbReference>
<evidence type="ECO:0000256" key="4">
    <source>
        <dbReference type="ARBA" id="ARBA00023274"/>
    </source>
</evidence>
<keyword evidence="2" id="KW-0963">Cytoplasm</keyword>
<dbReference type="EMBL" id="MCFC01000073">
    <property type="protein sequence ID" value="ORY24013.1"/>
    <property type="molecule type" value="Genomic_DNA"/>
</dbReference>
<organism evidence="6 7">
    <name type="scientific">Naematelia encephala</name>
    <dbReference type="NCBI Taxonomy" id="71784"/>
    <lineage>
        <taxon>Eukaryota</taxon>
        <taxon>Fungi</taxon>
        <taxon>Dikarya</taxon>
        <taxon>Basidiomycota</taxon>
        <taxon>Agaricomycotina</taxon>
        <taxon>Tremellomycetes</taxon>
        <taxon>Tremellales</taxon>
        <taxon>Naemateliaceae</taxon>
        <taxon>Naematelia</taxon>
    </lineage>
</organism>
<evidence type="ECO:0000313" key="6">
    <source>
        <dbReference type="EMBL" id="ORY24013.1"/>
    </source>
</evidence>
<dbReference type="STRING" id="71784.A0A1Y2AN67"/>
<feature type="compositionally biased region" description="Basic and acidic residues" evidence="5">
    <location>
        <begin position="333"/>
        <end position="343"/>
    </location>
</feature>
<protein>
    <recommendedName>
        <fullName evidence="8">Signal recognition particle, SRP19 subunit</fullName>
    </recommendedName>
</protein>
<keyword evidence="7" id="KW-1185">Reference proteome</keyword>
<evidence type="ECO:0000256" key="5">
    <source>
        <dbReference type="SAM" id="MobiDB-lite"/>
    </source>
</evidence>
<dbReference type="PANTHER" id="PTHR17453:SF0">
    <property type="entry name" value="SIGNAL RECOGNITION PARTICLE 19 KDA PROTEIN"/>
    <property type="match status" value="1"/>
</dbReference>
<dbReference type="GO" id="GO:0008312">
    <property type="term" value="F:7S RNA binding"/>
    <property type="evidence" value="ECO:0007669"/>
    <property type="project" value="InterPro"/>
</dbReference>
<feature type="region of interest" description="Disordered" evidence="5">
    <location>
        <begin position="1"/>
        <end position="107"/>
    </location>
</feature>
<dbReference type="PANTHER" id="PTHR17453">
    <property type="entry name" value="SIGNAL RECOGNITION PARTICLE 19 KD PROTEIN"/>
    <property type="match status" value="1"/>
</dbReference>
<feature type="compositionally biased region" description="Low complexity" evidence="5">
    <location>
        <begin position="256"/>
        <end position="271"/>
    </location>
</feature>
<feature type="compositionally biased region" description="Pro residues" evidence="5">
    <location>
        <begin position="296"/>
        <end position="306"/>
    </location>
</feature>
<dbReference type="AlphaFoldDB" id="A0A1Y2AN67"/>
<feature type="compositionally biased region" description="Low complexity" evidence="5">
    <location>
        <begin position="281"/>
        <end position="291"/>
    </location>
</feature>
<feature type="compositionally biased region" description="Acidic residues" evidence="5">
    <location>
        <begin position="1"/>
        <end position="13"/>
    </location>
</feature>
<feature type="region of interest" description="Disordered" evidence="5">
    <location>
        <begin position="333"/>
        <end position="372"/>
    </location>
</feature>
<accession>A0A1Y2AN67</accession>
<dbReference type="Gene3D" id="3.30.56.30">
    <property type="entry name" value="Signal recognition particle, SRP19-like subunit"/>
    <property type="match status" value="1"/>
</dbReference>
<evidence type="ECO:0000256" key="2">
    <source>
        <dbReference type="ARBA" id="ARBA00022490"/>
    </source>
</evidence>
<proteinExistence type="predicted"/>
<gene>
    <name evidence="6" type="ORF">BCR39DRAFT_548166</name>
</gene>
<dbReference type="SUPFAM" id="SSF69695">
    <property type="entry name" value="SRP19"/>
    <property type="match status" value="1"/>
</dbReference>
<dbReference type="OrthoDB" id="2190947at2759"/>
<reference evidence="6 7" key="1">
    <citation type="submission" date="2016-07" db="EMBL/GenBank/DDBJ databases">
        <title>Pervasive Adenine N6-methylation of Active Genes in Fungi.</title>
        <authorList>
            <consortium name="DOE Joint Genome Institute"/>
            <person name="Mondo S.J."/>
            <person name="Dannebaum R.O."/>
            <person name="Kuo R.C."/>
            <person name="Labutti K."/>
            <person name="Haridas S."/>
            <person name="Kuo A."/>
            <person name="Salamov A."/>
            <person name="Ahrendt S.R."/>
            <person name="Lipzen A."/>
            <person name="Sullivan W."/>
            <person name="Andreopoulos W.B."/>
            <person name="Clum A."/>
            <person name="Lindquist E."/>
            <person name="Daum C."/>
            <person name="Ramamoorthy G.K."/>
            <person name="Gryganskyi A."/>
            <person name="Culley D."/>
            <person name="Magnuson J.K."/>
            <person name="James T.Y."/>
            <person name="O'Malley M.A."/>
            <person name="Stajich J.E."/>
            <person name="Spatafora J.W."/>
            <person name="Visel A."/>
            <person name="Grigoriev I.V."/>
        </authorList>
    </citation>
    <scope>NUCLEOTIDE SEQUENCE [LARGE SCALE GENOMIC DNA]</scope>
    <source>
        <strain evidence="6 7">68-887.2</strain>
    </source>
</reference>
<feature type="compositionally biased region" description="Basic residues" evidence="5">
    <location>
        <begin position="362"/>
        <end position="372"/>
    </location>
</feature>
<evidence type="ECO:0008006" key="8">
    <source>
        <dbReference type="Google" id="ProtNLM"/>
    </source>
</evidence>
<dbReference type="Proteomes" id="UP000193986">
    <property type="component" value="Unassembled WGS sequence"/>
</dbReference>
<name>A0A1Y2AN67_9TREE</name>
<dbReference type="InParanoid" id="A0A1Y2AN67"/>
<comment type="subcellular location">
    <subcellularLocation>
        <location evidence="1">Cytoplasm</location>
    </subcellularLocation>
</comment>
<keyword evidence="3" id="KW-0733">Signal recognition particle</keyword>
<evidence type="ECO:0000313" key="7">
    <source>
        <dbReference type="Proteomes" id="UP000193986"/>
    </source>
</evidence>
<evidence type="ECO:0000256" key="3">
    <source>
        <dbReference type="ARBA" id="ARBA00023135"/>
    </source>
</evidence>
<evidence type="ECO:0000256" key="1">
    <source>
        <dbReference type="ARBA" id="ARBA00004496"/>
    </source>
</evidence>
<dbReference type="InterPro" id="IPR002778">
    <property type="entry name" value="Signal_recog_particle_SRP19"/>
</dbReference>
<dbReference type="GO" id="GO:0005786">
    <property type="term" value="C:signal recognition particle, endoplasmic reticulum targeting"/>
    <property type="evidence" value="ECO:0007669"/>
    <property type="project" value="UniProtKB-KW"/>
</dbReference>
<comment type="caution">
    <text evidence="6">The sequence shown here is derived from an EMBL/GenBank/DDBJ whole genome shotgun (WGS) entry which is preliminary data.</text>
</comment>
<sequence length="372" mass="40954">MPTVEDFFDDDTDLPLPSSSSSRSRGLPNTGQRGALLEEITSEDEVEDDMDLGKLADQGRGIFGENSIAPERPQAPSSSSSGKGKMTMRQEPGELGRIPGQPPINPNTPMGGFMGDMMKFQEAEAERMELLRKQFGNATLAQDPSVYKAWYSVYPLYFDAKVSIGDGRRIPRKLASWWPQATQISHACRSLGLPSVLEPDKIHPADWENPGRLKVQISVNGRFHNPIIKNRTQLYIHLAEQIRQANPSISFASHPPNKSKSRSSTDSSKSKSNPKSKSKSTSKSSKPSSTKIIPPVLQPSHPPRAPVLPKVDERYPLHSPVIPTGVALSSIKRDLEQEKENKKKGLPAIGGAEEGAKEKQPKMKRVVVRGKR</sequence>
<feature type="region of interest" description="Disordered" evidence="5">
    <location>
        <begin position="247"/>
        <end position="321"/>
    </location>
</feature>
<feature type="compositionally biased region" description="Low complexity" evidence="5">
    <location>
        <begin position="14"/>
        <end position="25"/>
    </location>
</feature>